<reference evidence="2" key="1">
    <citation type="submission" date="2023-10" db="EMBL/GenBank/DDBJ databases">
        <authorList>
            <person name="Chen Y."/>
            <person name="Shah S."/>
            <person name="Dougan E. K."/>
            <person name="Thang M."/>
            <person name="Chan C."/>
        </authorList>
    </citation>
    <scope>NUCLEOTIDE SEQUENCE [LARGE SCALE GENOMIC DNA]</scope>
</reference>
<keyword evidence="1" id="KW-0812">Transmembrane</keyword>
<evidence type="ECO:0008006" key="4">
    <source>
        <dbReference type="Google" id="ProtNLM"/>
    </source>
</evidence>
<proteinExistence type="predicted"/>
<name>A0ABN9XRH5_9DINO</name>
<sequence length="140" mass="14582">MRPEEQAQVVFYRSMLVITAFSWFGCYTLDFFMTSGIDIIDPGMQKSALEVADLCAGMAALAAPTGSLLLLGAVLKALGVAAVAAVALGATGAAKLGSLAGPACCILICARETDLLVRPHLQDGRRRGPGTVRLRHLPPG</sequence>
<keyword evidence="3" id="KW-1185">Reference proteome</keyword>
<evidence type="ECO:0000313" key="3">
    <source>
        <dbReference type="Proteomes" id="UP001189429"/>
    </source>
</evidence>
<evidence type="ECO:0000256" key="1">
    <source>
        <dbReference type="SAM" id="Phobius"/>
    </source>
</evidence>
<dbReference type="PROSITE" id="PS51257">
    <property type="entry name" value="PROKAR_LIPOPROTEIN"/>
    <property type="match status" value="1"/>
</dbReference>
<dbReference type="Proteomes" id="UP001189429">
    <property type="component" value="Unassembled WGS sequence"/>
</dbReference>
<organism evidence="2 3">
    <name type="scientific">Prorocentrum cordatum</name>
    <dbReference type="NCBI Taxonomy" id="2364126"/>
    <lineage>
        <taxon>Eukaryota</taxon>
        <taxon>Sar</taxon>
        <taxon>Alveolata</taxon>
        <taxon>Dinophyceae</taxon>
        <taxon>Prorocentrales</taxon>
        <taxon>Prorocentraceae</taxon>
        <taxon>Prorocentrum</taxon>
    </lineage>
</organism>
<keyword evidence="1" id="KW-1133">Transmembrane helix</keyword>
<keyword evidence="1" id="KW-0472">Membrane</keyword>
<gene>
    <name evidence="2" type="ORF">PCOR1329_LOCUS77995</name>
</gene>
<evidence type="ECO:0000313" key="2">
    <source>
        <dbReference type="EMBL" id="CAK0900798.1"/>
    </source>
</evidence>
<dbReference type="EMBL" id="CAUYUJ010020837">
    <property type="protein sequence ID" value="CAK0900798.1"/>
    <property type="molecule type" value="Genomic_DNA"/>
</dbReference>
<feature type="transmembrane region" description="Helical" evidence="1">
    <location>
        <begin position="12"/>
        <end position="33"/>
    </location>
</feature>
<accession>A0ABN9XRH5</accession>
<comment type="caution">
    <text evidence="2">The sequence shown here is derived from an EMBL/GenBank/DDBJ whole genome shotgun (WGS) entry which is preliminary data.</text>
</comment>
<protein>
    <recommendedName>
        <fullName evidence="4">H(+)-exporting diphosphatase</fullName>
    </recommendedName>
</protein>